<dbReference type="EMBL" id="WJNH01000001">
    <property type="protein sequence ID" value="MRG84953.1"/>
    <property type="molecule type" value="Genomic_DNA"/>
</dbReference>
<dbReference type="OrthoDB" id="9780586at2"/>
<dbReference type="RefSeq" id="WP_153726917.1">
    <property type="nucleotide sequence ID" value="NZ_WJNH01000001.1"/>
</dbReference>
<dbReference type="Pfam" id="PF00293">
    <property type="entry name" value="NUDIX"/>
    <property type="match status" value="1"/>
</dbReference>
<evidence type="ECO:0000259" key="1">
    <source>
        <dbReference type="PROSITE" id="PS51462"/>
    </source>
</evidence>
<feature type="domain" description="Nudix hydrolase" evidence="1">
    <location>
        <begin position="28"/>
        <end position="169"/>
    </location>
</feature>
<accession>A0A6G1X1U5</accession>
<comment type="caution">
    <text evidence="2">The sequence shown here is derived from an EMBL/GenBank/DDBJ whole genome shotgun (WGS) entry which is preliminary data.</text>
</comment>
<evidence type="ECO:0000313" key="2">
    <source>
        <dbReference type="EMBL" id="MRG84953.1"/>
    </source>
</evidence>
<dbReference type="InterPro" id="IPR000086">
    <property type="entry name" value="NUDIX_hydrolase_dom"/>
</dbReference>
<dbReference type="PANTHER" id="PTHR10885">
    <property type="entry name" value="ISOPENTENYL-DIPHOSPHATE DELTA-ISOMERASE"/>
    <property type="match status" value="1"/>
</dbReference>
<reference evidence="2 3" key="1">
    <citation type="submission" date="2019-11" db="EMBL/GenBank/DDBJ databases">
        <authorList>
            <person name="Li J."/>
        </authorList>
    </citation>
    <scope>NUCLEOTIDE SEQUENCE [LARGE SCALE GENOMIC DNA]</scope>
    <source>
        <strain evidence="2 3">J4</strain>
    </source>
</reference>
<gene>
    <name evidence="2" type="ORF">GH754_01270</name>
</gene>
<keyword evidence="3" id="KW-1185">Reference proteome</keyword>
<organism evidence="2 3">
    <name type="scientific">Salinibacillus xinjiangensis</name>
    <dbReference type="NCBI Taxonomy" id="1229268"/>
    <lineage>
        <taxon>Bacteria</taxon>
        <taxon>Bacillati</taxon>
        <taxon>Bacillota</taxon>
        <taxon>Bacilli</taxon>
        <taxon>Bacillales</taxon>
        <taxon>Bacillaceae</taxon>
        <taxon>Salinibacillus</taxon>
    </lineage>
</organism>
<dbReference type="PANTHER" id="PTHR10885:SF0">
    <property type="entry name" value="ISOPENTENYL-DIPHOSPHATE DELTA-ISOMERASE"/>
    <property type="match status" value="1"/>
</dbReference>
<proteinExistence type="predicted"/>
<dbReference type="CDD" id="cd04692">
    <property type="entry name" value="NUDIX_Hydrolase"/>
    <property type="match status" value="1"/>
</dbReference>
<protein>
    <submittedName>
        <fullName evidence="2">NUDIX domain-containing protein</fullName>
    </submittedName>
</protein>
<dbReference type="PROSITE" id="PS51462">
    <property type="entry name" value="NUDIX"/>
    <property type="match status" value="1"/>
</dbReference>
<name>A0A6G1X1U5_9BACI</name>
<evidence type="ECO:0000313" key="3">
    <source>
        <dbReference type="Proteomes" id="UP000480185"/>
    </source>
</evidence>
<dbReference type="InterPro" id="IPR015797">
    <property type="entry name" value="NUDIX_hydrolase-like_dom_sf"/>
</dbReference>
<dbReference type="AlphaFoldDB" id="A0A6G1X1U5"/>
<dbReference type="Proteomes" id="UP000480185">
    <property type="component" value="Unassembled WGS sequence"/>
</dbReference>
<dbReference type="SUPFAM" id="SSF55811">
    <property type="entry name" value="Nudix"/>
    <property type="match status" value="1"/>
</dbReference>
<dbReference type="Gene3D" id="3.90.79.10">
    <property type="entry name" value="Nucleoside Triphosphate Pyrophosphohydrolase"/>
    <property type="match status" value="1"/>
</dbReference>
<dbReference type="GO" id="GO:0003824">
    <property type="term" value="F:catalytic activity"/>
    <property type="evidence" value="ECO:0007669"/>
    <property type="project" value="UniProtKB-ARBA"/>
</dbReference>
<sequence length="204" mass="23746">MDEILDILDENYQVIGQETRKKVHEQELLHAAFQCWFYTHLNKTPYIMFQRRNPDVNYPNLLDITAAGHLTSGEGPIEGAREIEEELGVNPAFDDLVSLGIYQDTLIRKDKKKDREVCHLYAFLYQDELERLNLNQEEVAGIVCMTLDDFQRILQAPGEKFDVDTASYQGHEVENMTISLSIDDFVPHSRGYYKYVIEKIRELL</sequence>